<evidence type="ECO:0000259" key="8">
    <source>
        <dbReference type="Pfam" id="PF02687"/>
    </source>
</evidence>
<feature type="transmembrane region" description="Helical" evidence="7">
    <location>
        <begin position="39"/>
        <end position="63"/>
    </location>
</feature>
<evidence type="ECO:0000313" key="11">
    <source>
        <dbReference type="Proteomes" id="UP001595829"/>
    </source>
</evidence>
<evidence type="ECO:0000256" key="4">
    <source>
        <dbReference type="ARBA" id="ARBA00022989"/>
    </source>
</evidence>
<comment type="caution">
    <text evidence="10">The sequence shown here is derived from an EMBL/GenBank/DDBJ whole genome shotgun (WGS) entry which is preliminary data.</text>
</comment>
<dbReference type="InterPro" id="IPR025857">
    <property type="entry name" value="MacB_PCD"/>
</dbReference>
<evidence type="ECO:0000256" key="1">
    <source>
        <dbReference type="ARBA" id="ARBA00004651"/>
    </source>
</evidence>
<evidence type="ECO:0000256" key="2">
    <source>
        <dbReference type="ARBA" id="ARBA00022475"/>
    </source>
</evidence>
<keyword evidence="5 7" id="KW-0472">Membrane</keyword>
<organism evidence="10 11">
    <name type="scientific">Streptomyces coeruleoprunus</name>
    <dbReference type="NCBI Taxonomy" id="285563"/>
    <lineage>
        <taxon>Bacteria</taxon>
        <taxon>Bacillati</taxon>
        <taxon>Actinomycetota</taxon>
        <taxon>Actinomycetes</taxon>
        <taxon>Kitasatosporales</taxon>
        <taxon>Streptomycetaceae</taxon>
        <taxon>Streptomyces</taxon>
    </lineage>
</organism>
<keyword evidence="11" id="KW-1185">Reference proteome</keyword>
<evidence type="ECO:0000259" key="9">
    <source>
        <dbReference type="Pfam" id="PF12704"/>
    </source>
</evidence>
<feature type="transmembrane region" description="Helical" evidence="7">
    <location>
        <begin position="328"/>
        <end position="361"/>
    </location>
</feature>
<evidence type="ECO:0000313" key="10">
    <source>
        <dbReference type="EMBL" id="MFC5022884.1"/>
    </source>
</evidence>
<sequence length="429" mass="43573">MTPAGGAGTRERAGAGGSARAIGMRTYVRSQLRHRGRRAFAVVGAVALGAALIVALTSLGAGFREAARAPLAGVAADVILTRPDGAAPSQQTARGVRLPFGLSTFSPADVAEVRSVGGVSVAVGSLQIWDFGPRSTITVAGVDPSQREVGPGRVLARDLVKGRAFTARERGVAVLDQHYAAFYDMKVGDRVKVGPREFAVVGILEVRDSSQAAAANIYVPLADAQQVAGLKAGEVNQVHVQVGNSSDTEEVTGRITDRLGTVSAITPDSLVQIMGAVGRISARFSTIAALVGAVGGLLLSWTALRGLVAERIREIGVLMAVGWRRRDVVRAFGLEALVLGLTGAAVGIVVGIGLAGLLSYLPTPEIVTGPPGAEGHAAAGAEDTGLPVSVGLTALLTAALTSVVGATAAGVLAARRATALKPALNLMSS</sequence>
<dbReference type="Pfam" id="PF02687">
    <property type="entry name" value="FtsX"/>
    <property type="match status" value="1"/>
</dbReference>
<dbReference type="InterPro" id="IPR003838">
    <property type="entry name" value="ABC3_permease_C"/>
</dbReference>
<dbReference type="RefSeq" id="WP_345690444.1">
    <property type="nucleotide sequence ID" value="NZ_BAABIT010000001.1"/>
</dbReference>
<comment type="similarity">
    <text evidence="6">Belongs to the ABC-4 integral membrane protein family.</text>
</comment>
<dbReference type="Pfam" id="PF12704">
    <property type="entry name" value="MacB_PCD"/>
    <property type="match status" value="1"/>
</dbReference>
<gene>
    <name evidence="10" type="ORF">ACFPM3_12155</name>
</gene>
<feature type="transmembrane region" description="Helical" evidence="7">
    <location>
        <begin position="392"/>
        <end position="414"/>
    </location>
</feature>
<feature type="domain" description="ABC3 transporter permease C-terminal" evidence="8">
    <location>
        <begin position="287"/>
        <end position="420"/>
    </location>
</feature>
<name>A0ABV9XCW4_9ACTN</name>
<keyword evidence="2" id="KW-1003">Cell membrane</keyword>
<evidence type="ECO:0000256" key="5">
    <source>
        <dbReference type="ARBA" id="ARBA00023136"/>
    </source>
</evidence>
<accession>A0ABV9XCW4</accession>
<evidence type="ECO:0000256" key="6">
    <source>
        <dbReference type="ARBA" id="ARBA00038076"/>
    </source>
</evidence>
<dbReference type="PANTHER" id="PTHR30572:SF4">
    <property type="entry name" value="ABC TRANSPORTER PERMEASE YTRF"/>
    <property type="match status" value="1"/>
</dbReference>
<keyword evidence="3 7" id="KW-0812">Transmembrane</keyword>
<feature type="transmembrane region" description="Helical" evidence="7">
    <location>
        <begin position="287"/>
        <end position="308"/>
    </location>
</feature>
<reference evidence="11" key="1">
    <citation type="journal article" date="2019" name="Int. J. Syst. Evol. Microbiol.">
        <title>The Global Catalogue of Microorganisms (GCM) 10K type strain sequencing project: providing services to taxonomists for standard genome sequencing and annotation.</title>
        <authorList>
            <consortium name="The Broad Institute Genomics Platform"/>
            <consortium name="The Broad Institute Genome Sequencing Center for Infectious Disease"/>
            <person name="Wu L."/>
            <person name="Ma J."/>
        </authorList>
    </citation>
    <scope>NUCLEOTIDE SEQUENCE [LARGE SCALE GENOMIC DNA]</scope>
    <source>
        <strain evidence="11">CGMCC 4.1648</strain>
    </source>
</reference>
<dbReference type="Proteomes" id="UP001595829">
    <property type="component" value="Unassembled WGS sequence"/>
</dbReference>
<protein>
    <submittedName>
        <fullName evidence="10">ABC transporter permease</fullName>
    </submittedName>
</protein>
<feature type="domain" description="MacB-like periplasmic core" evidence="9">
    <location>
        <begin position="41"/>
        <end position="257"/>
    </location>
</feature>
<comment type="subcellular location">
    <subcellularLocation>
        <location evidence="1">Cell membrane</location>
        <topology evidence="1">Multi-pass membrane protein</topology>
    </subcellularLocation>
</comment>
<dbReference type="InterPro" id="IPR050250">
    <property type="entry name" value="Macrolide_Exporter_MacB"/>
</dbReference>
<dbReference type="PANTHER" id="PTHR30572">
    <property type="entry name" value="MEMBRANE COMPONENT OF TRANSPORTER-RELATED"/>
    <property type="match status" value="1"/>
</dbReference>
<evidence type="ECO:0000256" key="7">
    <source>
        <dbReference type="SAM" id="Phobius"/>
    </source>
</evidence>
<evidence type="ECO:0000256" key="3">
    <source>
        <dbReference type="ARBA" id="ARBA00022692"/>
    </source>
</evidence>
<keyword evidence="4 7" id="KW-1133">Transmembrane helix</keyword>
<proteinExistence type="inferred from homology"/>
<dbReference type="EMBL" id="JBHSJD010000007">
    <property type="protein sequence ID" value="MFC5022884.1"/>
    <property type="molecule type" value="Genomic_DNA"/>
</dbReference>